<sequence length="241" mass="28654">MPGLRTHIIARRGYGSRCCLQVVIPLRWRKKQIYRLNAARYRRHFIKPKARDPEEAGIKGHDSANVWEFTVEGLPISLKRLKLYTKLLNNLHLQDAIDWLHAMPNIRTNHILNSLSNSQKKIYEEYNGDPSRLYIDNMIINYKTPIKQIKYHALRNFGIMCTWRNSIVYRIREMPMNEFYQKIFILGRIPKSMGAELRAAIYEKRVPAQTITEWYPYLTAHSRFFYRKASGTWKILMNHSI</sequence>
<evidence type="ECO:0000256" key="2">
    <source>
        <dbReference type="ARBA" id="ARBA00022980"/>
    </source>
</evidence>
<organism evidence="5 6">
    <name type="scientific">Babesia gibsoni</name>
    <dbReference type="NCBI Taxonomy" id="33632"/>
    <lineage>
        <taxon>Eukaryota</taxon>
        <taxon>Sar</taxon>
        <taxon>Alveolata</taxon>
        <taxon>Apicomplexa</taxon>
        <taxon>Aconoidasida</taxon>
        <taxon>Piroplasmida</taxon>
        <taxon>Babesiidae</taxon>
        <taxon>Babesia</taxon>
    </lineage>
</organism>
<evidence type="ECO:0000256" key="4">
    <source>
        <dbReference type="RuleBase" id="RU004005"/>
    </source>
</evidence>
<dbReference type="AlphaFoldDB" id="A0AAD8PF56"/>
<proteinExistence type="inferred from homology"/>
<keyword evidence="2 4" id="KW-0689">Ribosomal protein</keyword>
<protein>
    <submittedName>
        <fullName evidence="5">Uncharacterized protein</fullName>
    </submittedName>
</protein>
<accession>A0AAD8PF56</accession>
<reference evidence="5" key="1">
    <citation type="submission" date="2023-08" db="EMBL/GenBank/DDBJ databases">
        <title>Draft sequence of the Babesia gibsoni genome.</title>
        <authorList>
            <person name="Yamagishi J.Y."/>
            <person name="Xuan X.X."/>
        </authorList>
    </citation>
    <scope>NUCLEOTIDE SEQUENCE</scope>
    <source>
        <strain evidence="5">Azabu</strain>
    </source>
</reference>
<dbReference type="GO" id="GO:0003735">
    <property type="term" value="F:structural constituent of ribosome"/>
    <property type="evidence" value="ECO:0007669"/>
    <property type="project" value="InterPro"/>
</dbReference>
<dbReference type="GO" id="GO:1990904">
    <property type="term" value="C:ribonucleoprotein complex"/>
    <property type="evidence" value="ECO:0007669"/>
    <property type="project" value="UniProtKB-KW"/>
</dbReference>
<comment type="caution">
    <text evidence="5">The sequence shown here is derived from an EMBL/GenBank/DDBJ whole genome shotgun (WGS) entry which is preliminary data.</text>
</comment>
<name>A0AAD8PF56_BABGI</name>
<dbReference type="SUPFAM" id="SSF54843">
    <property type="entry name" value="Ribosomal protein L22"/>
    <property type="match status" value="1"/>
</dbReference>
<dbReference type="Pfam" id="PF00237">
    <property type="entry name" value="Ribosomal_L22"/>
    <property type="match status" value="1"/>
</dbReference>
<keyword evidence="3 4" id="KW-0687">Ribonucleoprotein</keyword>
<dbReference type="Proteomes" id="UP001230268">
    <property type="component" value="Unassembled WGS sequence"/>
</dbReference>
<dbReference type="InterPro" id="IPR001063">
    <property type="entry name" value="Ribosomal_uL22"/>
</dbReference>
<dbReference type="GO" id="GO:0005840">
    <property type="term" value="C:ribosome"/>
    <property type="evidence" value="ECO:0007669"/>
    <property type="project" value="UniProtKB-KW"/>
</dbReference>
<dbReference type="EMBL" id="JAVEPI010000001">
    <property type="protein sequence ID" value="KAK1444169.1"/>
    <property type="molecule type" value="Genomic_DNA"/>
</dbReference>
<evidence type="ECO:0000256" key="1">
    <source>
        <dbReference type="ARBA" id="ARBA00009451"/>
    </source>
</evidence>
<keyword evidence="6" id="KW-1185">Reference proteome</keyword>
<comment type="similarity">
    <text evidence="1 4">Belongs to the universal ribosomal protein uL22 family.</text>
</comment>
<evidence type="ECO:0000256" key="3">
    <source>
        <dbReference type="ARBA" id="ARBA00023274"/>
    </source>
</evidence>
<gene>
    <name evidence="5" type="ORF">BgAZ_100750</name>
</gene>
<evidence type="ECO:0000313" key="5">
    <source>
        <dbReference type="EMBL" id="KAK1444169.1"/>
    </source>
</evidence>
<evidence type="ECO:0000313" key="6">
    <source>
        <dbReference type="Proteomes" id="UP001230268"/>
    </source>
</evidence>
<dbReference type="Gene3D" id="3.90.470.10">
    <property type="entry name" value="Ribosomal protein L22/L17"/>
    <property type="match status" value="1"/>
</dbReference>
<dbReference type="GO" id="GO:0006412">
    <property type="term" value="P:translation"/>
    <property type="evidence" value="ECO:0007669"/>
    <property type="project" value="InterPro"/>
</dbReference>
<dbReference type="InterPro" id="IPR036394">
    <property type="entry name" value="Ribosomal_uL22_sf"/>
</dbReference>